<name>A0A8J6E463_9EUKA</name>
<feature type="domain" description="Kinesin motor" evidence="2">
    <location>
        <begin position="29"/>
        <end position="318"/>
    </location>
</feature>
<sequence>MADKPVTSVVIRPFSSEERYMQLRSTWKTTTGRIYSPNTSSSSFKFDDVIDFSHRSTRHEAFEKIAAKAKEIATESLQSSIHCAMSFGCLNGGSSYTMWGHHDEGLVHEVARCIRDADPEASFCGSLLHITGEGVRDATAIDNPTRMTKVPASFEECGLVINGVARHPIATADDLHALLSLRMPLWLTDSGIKTVFSGDESTVFVLYVTQNKGQETFVRSIVFVDAGSTLRIDDSTKSVPDSDANAMCLIYRVLQLARTADATEASRTLLSTHRFLPRLLRPFMFGQGGIHIFACISPAIQREGESAQALRLAEAWRQMPRGTTSQLLQPEPLSETPEAALISLLTKRQRSLVDELSALQQDIDLTDDRLYVRRQDIEHLQGVITACSRVTQLFNSRQNASPGGNLKSVVHQTRAALARSHIHKSVGRPCLRVLHPNPSVTAFYYIHLSEKVYLDSTGKRRLIIGANKPTDPQNARRRAPMMTPSPTPFKRTLSSPVFEETNEKEPGSNVVSLAGMGVVQDHLVVIYGEETDGPGFYAVSPGSSGEILINGLPATIAQTITDNDRVMIGDIALEALLSDRGRPKVSWAVCSIESRMAQGVAVTDLAGQPYWPVTTHFRTANQWLGASDCASKIYDYLREIRSKNCRHYVSSVNLITQCITAVYAGVMANVQTDPHFPFTLVSRPLLMSDGREAVDYLYLQRTPFQTFQLLNLTAVRSIGMYGQPSPDPVQTVSKRGLIGVAAMTIRAPFDHTEFSLAIRRPAGWDQGGRPLGRLKVLFKAVEPEGLIRHQYRDTDIVDEGGYMSDDGFDSRYQRRLDAGFLPGVRNL</sequence>
<comment type="caution">
    <text evidence="3">The sequence shown here is derived from an EMBL/GenBank/DDBJ whole genome shotgun (WGS) entry which is preliminary data.</text>
</comment>
<dbReference type="GO" id="GO:0003777">
    <property type="term" value="F:microtubule motor activity"/>
    <property type="evidence" value="ECO:0007669"/>
    <property type="project" value="InterPro"/>
</dbReference>
<evidence type="ECO:0000256" key="1">
    <source>
        <dbReference type="SAM" id="MobiDB-lite"/>
    </source>
</evidence>
<dbReference type="EMBL" id="JAHDYR010000005">
    <property type="protein sequence ID" value="KAG9396818.1"/>
    <property type="molecule type" value="Genomic_DNA"/>
</dbReference>
<evidence type="ECO:0000313" key="3">
    <source>
        <dbReference type="EMBL" id="KAG9396818.1"/>
    </source>
</evidence>
<evidence type="ECO:0000313" key="4">
    <source>
        <dbReference type="Proteomes" id="UP000717585"/>
    </source>
</evidence>
<dbReference type="GO" id="GO:0008017">
    <property type="term" value="F:microtubule binding"/>
    <property type="evidence" value="ECO:0007669"/>
    <property type="project" value="InterPro"/>
</dbReference>
<organism evidence="3 4">
    <name type="scientific">Carpediemonas membranifera</name>
    <dbReference type="NCBI Taxonomy" id="201153"/>
    <lineage>
        <taxon>Eukaryota</taxon>
        <taxon>Metamonada</taxon>
        <taxon>Carpediemonas-like organisms</taxon>
        <taxon>Carpediemonas</taxon>
    </lineage>
</organism>
<accession>A0A8J6E463</accession>
<protein>
    <submittedName>
        <fullName evidence="3">Kinesin motor domain</fullName>
    </submittedName>
</protein>
<dbReference type="Pfam" id="PF00225">
    <property type="entry name" value="Kinesin"/>
    <property type="match status" value="1"/>
</dbReference>
<dbReference type="AlphaFoldDB" id="A0A8J6E463"/>
<dbReference type="Gene3D" id="3.40.850.10">
    <property type="entry name" value="Kinesin motor domain"/>
    <property type="match status" value="1"/>
</dbReference>
<dbReference type="GO" id="GO:0007018">
    <property type="term" value="P:microtubule-based movement"/>
    <property type="evidence" value="ECO:0007669"/>
    <property type="project" value="InterPro"/>
</dbReference>
<evidence type="ECO:0000259" key="2">
    <source>
        <dbReference type="Pfam" id="PF00225"/>
    </source>
</evidence>
<dbReference type="Gene3D" id="2.60.200.20">
    <property type="match status" value="1"/>
</dbReference>
<dbReference type="InterPro" id="IPR001752">
    <property type="entry name" value="Kinesin_motor_dom"/>
</dbReference>
<dbReference type="InterPro" id="IPR036961">
    <property type="entry name" value="Kinesin_motor_dom_sf"/>
</dbReference>
<dbReference type="InterPro" id="IPR027417">
    <property type="entry name" value="P-loop_NTPase"/>
</dbReference>
<keyword evidence="4" id="KW-1185">Reference proteome</keyword>
<dbReference type="GO" id="GO:0005524">
    <property type="term" value="F:ATP binding"/>
    <property type="evidence" value="ECO:0007669"/>
    <property type="project" value="InterPro"/>
</dbReference>
<feature type="region of interest" description="Disordered" evidence="1">
    <location>
        <begin position="465"/>
        <end position="493"/>
    </location>
</feature>
<dbReference type="SUPFAM" id="SSF52540">
    <property type="entry name" value="P-loop containing nucleoside triphosphate hydrolases"/>
    <property type="match status" value="1"/>
</dbReference>
<proteinExistence type="predicted"/>
<reference evidence="3" key="1">
    <citation type="submission" date="2021-05" db="EMBL/GenBank/DDBJ databases">
        <title>A free-living protist that lacks canonical eukaryotic 1 DNA replication and segregation systems.</title>
        <authorList>
            <person name="Salas-Leiva D.E."/>
            <person name="Tromer E.C."/>
            <person name="Curtis B.A."/>
            <person name="Jerlstrom-Hultqvist J."/>
            <person name="Kolisko M."/>
            <person name="Yi Z."/>
            <person name="Salas-Leiva J.S."/>
            <person name="Gallot-Lavallee L."/>
            <person name="Kops G.J.P.L."/>
            <person name="Archibald J.M."/>
            <person name="Simpson A.G.B."/>
            <person name="Roger A.J."/>
        </authorList>
    </citation>
    <scope>NUCLEOTIDE SEQUENCE</scope>
    <source>
        <strain evidence="3">BICM</strain>
    </source>
</reference>
<dbReference type="Proteomes" id="UP000717585">
    <property type="component" value="Unassembled WGS sequence"/>
</dbReference>
<gene>
    <name evidence="3" type="ORF">J8273_1861</name>
</gene>